<evidence type="ECO:0000256" key="1">
    <source>
        <dbReference type="SAM" id="MobiDB-lite"/>
    </source>
</evidence>
<evidence type="ECO:0000313" key="2">
    <source>
        <dbReference type="EMBL" id="KAI1876513.1"/>
    </source>
</evidence>
<keyword evidence="3" id="KW-1185">Reference proteome</keyword>
<feature type="compositionally biased region" description="Acidic residues" evidence="1">
    <location>
        <begin position="491"/>
        <end position="500"/>
    </location>
</feature>
<reference evidence="2" key="1">
    <citation type="submission" date="2021-03" db="EMBL/GenBank/DDBJ databases">
        <title>Revisited historic fungal species revealed as producer of novel bioactive compounds through whole genome sequencing and comparative genomics.</title>
        <authorList>
            <person name="Vignolle G.A."/>
            <person name="Hochenegger N."/>
            <person name="Mach R.L."/>
            <person name="Mach-Aigner A.R."/>
            <person name="Javad Rahimi M."/>
            <person name="Salim K.A."/>
            <person name="Chan C.M."/>
            <person name="Lim L.B.L."/>
            <person name="Cai F."/>
            <person name="Druzhinina I.S."/>
            <person name="U'Ren J.M."/>
            <person name="Derntl C."/>
        </authorList>
    </citation>
    <scope>NUCLEOTIDE SEQUENCE</scope>
    <source>
        <strain evidence="2">TUCIM 5799</strain>
    </source>
</reference>
<sequence>MPRAQAAKKRGTGSAAAARRPKKAIIRRRAPARRRGAANSEAEDASQGARRLRGAERGTIPACTEVPPPIHQRVAALIGSRWPGKRKASNAWDDRICKRHCGSPLYDMPWEAPDERRYNVAHKPGVNDGHQIIETPPYSRAHLLGNSDPSDELVPADRNLWAQRRNGAVPDPTAAMGMFARLPAEIRDEIFRHLLVHHNDIKVLEKWTLVFPRSRPNLDLGLLRACRIFYLQGVRILYGENTFTYRTRDIADNKEEKGIVEKHVYSHDRIPIERHGHLFRNIRIAVEANRLWGFDGRRVLPEALQKFLPESIPAALHTVTIELPAQTRAMLNMNRDSGTRKGEVPTASWFRCDSPVLKTLERLNCQFIRILAYDKERNYYSAVIDRRPHFTQMNADEGKYHMWAHDAVILGRRKAQSIQARATLGTMRYWIERLVIDPQAVVRPGHSPFQNYEPDIQGDGPLESLPSGTSTPSSRRSGRLVNYSLGSQSFDDSEDDEDDSRIDTGSSIGDYDNGEDEYEDNSMFVS</sequence>
<comment type="caution">
    <text evidence="2">The sequence shown here is derived from an EMBL/GenBank/DDBJ whole genome shotgun (WGS) entry which is preliminary data.</text>
</comment>
<dbReference type="EMBL" id="JAFIMR010000007">
    <property type="protein sequence ID" value="KAI1876513.1"/>
    <property type="molecule type" value="Genomic_DNA"/>
</dbReference>
<dbReference type="Proteomes" id="UP000829685">
    <property type="component" value="Unassembled WGS sequence"/>
</dbReference>
<protein>
    <submittedName>
        <fullName evidence="2">Uncharacterized protein</fullName>
    </submittedName>
</protein>
<evidence type="ECO:0000313" key="3">
    <source>
        <dbReference type="Proteomes" id="UP000829685"/>
    </source>
</evidence>
<feature type="region of interest" description="Disordered" evidence="1">
    <location>
        <begin position="446"/>
        <end position="526"/>
    </location>
</feature>
<feature type="compositionally biased region" description="Basic residues" evidence="1">
    <location>
        <begin position="19"/>
        <end position="36"/>
    </location>
</feature>
<organism evidence="2 3">
    <name type="scientific">Neoarthrinium moseri</name>
    <dbReference type="NCBI Taxonomy" id="1658444"/>
    <lineage>
        <taxon>Eukaryota</taxon>
        <taxon>Fungi</taxon>
        <taxon>Dikarya</taxon>
        <taxon>Ascomycota</taxon>
        <taxon>Pezizomycotina</taxon>
        <taxon>Sordariomycetes</taxon>
        <taxon>Xylariomycetidae</taxon>
        <taxon>Amphisphaeriales</taxon>
        <taxon>Apiosporaceae</taxon>
        <taxon>Neoarthrinium</taxon>
    </lineage>
</organism>
<accession>A0A9P9WRH7</accession>
<gene>
    <name evidence="2" type="ORF">JX265_004039</name>
</gene>
<feature type="region of interest" description="Disordered" evidence="1">
    <location>
        <begin position="1"/>
        <end position="67"/>
    </location>
</feature>
<feature type="compositionally biased region" description="Basic residues" evidence="1">
    <location>
        <begin position="1"/>
        <end position="11"/>
    </location>
</feature>
<name>A0A9P9WRH7_9PEZI</name>
<feature type="compositionally biased region" description="Low complexity" evidence="1">
    <location>
        <begin position="464"/>
        <end position="475"/>
    </location>
</feature>
<proteinExistence type="predicted"/>
<dbReference type="AlphaFoldDB" id="A0A9P9WRH7"/>